<evidence type="ECO:0000313" key="3">
    <source>
        <dbReference type="Proteomes" id="UP000027731"/>
    </source>
</evidence>
<reference evidence="2 3" key="1">
    <citation type="submission" date="2014-06" db="EMBL/GenBank/DDBJ databases">
        <title>Genetic determinant of reutericyclin biosynthesis of Lactobacillus reuteri.</title>
        <authorList>
            <person name="Lin X."/>
            <person name="Duar R."/>
            <person name="Walter J."/>
            <person name="Gaenzle M."/>
        </authorList>
    </citation>
    <scope>NUCLEOTIDE SEQUENCE [LARGE SCALE GENOMIC DNA]</scope>
    <source>
        <strain evidence="2 3">LTH2584</strain>
    </source>
</reference>
<dbReference type="EMBL" id="JOSX01000010">
    <property type="protein sequence ID" value="KEK16171.1"/>
    <property type="molecule type" value="Genomic_DNA"/>
</dbReference>
<comment type="caution">
    <text evidence="2">The sequence shown here is derived from an EMBL/GenBank/DDBJ whole genome shotgun (WGS) entry which is preliminary data.</text>
</comment>
<dbReference type="Proteomes" id="UP000027731">
    <property type="component" value="Unassembled WGS sequence"/>
</dbReference>
<dbReference type="AlphaFoldDB" id="A0A073K2Y9"/>
<proteinExistence type="predicted"/>
<dbReference type="RefSeq" id="WP_035168509.1">
    <property type="nucleotide sequence ID" value="NZ_JAJGWL010000126.1"/>
</dbReference>
<gene>
    <name evidence="2" type="ORF">LR3_08970</name>
</gene>
<organism evidence="2 3">
    <name type="scientific">Limosilactobacillus reuteri</name>
    <name type="common">Lactobacillus reuteri</name>
    <dbReference type="NCBI Taxonomy" id="1598"/>
    <lineage>
        <taxon>Bacteria</taxon>
        <taxon>Bacillati</taxon>
        <taxon>Bacillota</taxon>
        <taxon>Bacilli</taxon>
        <taxon>Lactobacillales</taxon>
        <taxon>Lactobacillaceae</taxon>
        <taxon>Limosilactobacillus</taxon>
    </lineage>
</organism>
<evidence type="ECO:0000256" key="1">
    <source>
        <dbReference type="SAM" id="MobiDB-lite"/>
    </source>
</evidence>
<protein>
    <submittedName>
        <fullName evidence="2">Uncharacterized protein</fullName>
    </submittedName>
</protein>
<dbReference type="PATRIC" id="fig|1598.90.peg.592"/>
<evidence type="ECO:0000313" key="2">
    <source>
        <dbReference type="EMBL" id="KEK16171.1"/>
    </source>
</evidence>
<sequence length="352" mass="40172">MSSFATSYRRKQRVIGDNRVNRNYNRQLEGFNLYYKDTLTKHDCIIDGVPTQAVFQDHSQSNNKDLSDDKYVVVPNSVKIGVGSYVEWADETWMVFTEEYKTIPSHQQLKIKHTNRRIKWLTNRDSKLICNFGKGWPAYVQNQTLYTLGVSFSGQNIALANAKMSVYIKDIPETRAVSVGTRLWISGQVYKIEFADYVSRPGLVNWLLDEDTKNPETDNYDLEIADYWVSGQKETDNTNNSEVKPAMPSKASDSSSEEEKPEVEWNIEGNKKARLSHTYVYTAMNSDGTKADVSEWILGTLEDSPFYVKEKDNHSITVTVKDIFKLVGQTVTIAAKVDGKIKNIAIKIIKKF</sequence>
<accession>A0A073K2Y9</accession>
<feature type="compositionally biased region" description="Low complexity" evidence="1">
    <location>
        <begin position="244"/>
        <end position="254"/>
    </location>
</feature>
<name>A0A073K2Y9_LIMRT</name>
<feature type="region of interest" description="Disordered" evidence="1">
    <location>
        <begin position="233"/>
        <end position="264"/>
    </location>
</feature>